<evidence type="ECO:0000313" key="7">
    <source>
        <dbReference type="EMBL" id="GHJ89397.1"/>
    </source>
</evidence>
<keyword evidence="3" id="KW-0963">Cytoplasm</keyword>
<evidence type="ECO:0000256" key="3">
    <source>
        <dbReference type="ARBA" id="ARBA00022490"/>
    </source>
</evidence>
<keyword evidence="2" id="KW-0813">Transport</keyword>
<dbReference type="GO" id="GO:0005737">
    <property type="term" value="C:cytoplasm"/>
    <property type="evidence" value="ECO:0007669"/>
    <property type="project" value="UniProtKB-SubCell"/>
</dbReference>
<dbReference type="InterPro" id="IPR011989">
    <property type="entry name" value="ARM-like"/>
</dbReference>
<keyword evidence="8" id="KW-1185">Reference proteome</keyword>
<comment type="caution">
    <text evidence="7">The sequence shown here is derived from an EMBL/GenBank/DDBJ whole genome shotgun (WGS) entry which is preliminary data.</text>
</comment>
<dbReference type="AlphaFoldDB" id="A0A8H3YIP7"/>
<dbReference type="Proteomes" id="UP000620104">
    <property type="component" value="Unassembled WGS sequence"/>
</dbReference>
<sequence>MNHYNQEEFKRWPSTHVIPIHTAHIQPPSMSTEHLVHTLGETLQAILSPSSAARIPAEATLDGLLDKAKAETLAGLALIGQGAGGYAVDIRILAFVLLRRKSFTPGPEGTVPAFDDISEQARIKVEQCLISCVRDEFDGRVRRPAVVCLGVWAEESAKRGRPLPGLPQTIVSLAATSSPLHRLSVYHLLIAHPDILFAAPSGVPCVTPHQLVQVLVGGLDDPVHEVRVEAARAMASVLSDGLGLEQLEKKERERLGAGLIVKACDVISTSASSTVEPVLDALTTIAEAQPALFTPSVLTTLVPLLESLCALPIKLASVLPEEIRCTPMPEEEADFDQSYARLTSALNLLVTLFHRAKKAALTRSGAFMVGIRLVPVLLAWLAIGISPYGMGSQEERDATEAWIKRDDTEEEDEEYTEMPEYGLDAFASALPQTDFLQSVFQFVPAMIAAPDWRLRAAALQAVGVISMATKDVVGDKLEQVIDMIAQVAKDPHPRVVFAVADAIGSLAEADLTSLNRQKCFELMRYLLRDPTSRVAEHAAQALVPLIDASDQSEVVPHLGEIVSGLVSLLQNRPLYVQQQALKTLASAAITVNTAFKPYYPQLMPELLGMLSTPMGKEQRMLKAVGIECVAFIGLAAGKQVFREDARRLANIMMDIQQSITEDDDPQSGYLTSTWCYVADALGEDFEPWLKPVMDKMLQGASQAVQVKAYNEDSPDVATGWEIIDDQYLLNTSALEDRLTHVQQLDQICGKLRPRLMEPYLEPVAQCCLDNLGFKLDEGVRAAATGLIPTLTKCAKATNNTQAIESVLNALPDAILREEDMTVLAAIYDKLHESMRLLPSKLPEPLAQRLTKASHFHLSAMGEQRVMRQQAIEAEDEVDDAELAYERGKEEEEDEVLDAMGRVLYDLGEDPAHPLLFTIGGLKQMSVAEP</sequence>
<evidence type="ECO:0000256" key="4">
    <source>
        <dbReference type="ARBA" id="ARBA00022737"/>
    </source>
</evidence>
<evidence type="ECO:0000256" key="2">
    <source>
        <dbReference type="ARBA" id="ARBA00022448"/>
    </source>
</evidence>
<evidence type="ECO:0000313" key="8">
    <source>
        <dbReference type="Proteomes" id="UP000620104"/>
    </source>
</evidence>
<evidence type="ECO:0008006" key="9">
    <source>
        <dbReference type="Google" id="ProtNLM"/>
    </source>
</evidence>
<reference evidence="7" key="1">
    <citation type="submission" date="2020-07" db="EMBL/GenBank/DDBJ databases">
        <title>Draft Genome Sequence of a Deep-Sea Yeast, Naganishia (Cryptococcus) liquefaciens strain N6.</title>
        <authorList>
            <person name="Han Y.W."/>
            <person name="Kajitani R."/>
            <person name="Morimoto H."/>
            <person name="Parhat M."/>
            <person name="Tsubouchi H."/>
            <person name="Bakenova O."/>
            <person name="Ogata M."/>
            <person name="Argunhan B."/>
            <person name="Aoki R."/>
            <person name="Kajiwara S."/>
            <person name="Itoh T."/>
            <person name="Iwasaki H."/>
        </authorList>
    </citation>
    <scope>NUCLEOTIDE SEQUENCE</scope>
    <source>
        <strain evidence="7">N6</strain>
    </source>
</reference>
<dbReference type="InterPro" id="IPR016024">
    <property type="entry name" value="ARM-type_fold"/>
</dbReference>
<evidence type="ECO:0000256" key="5">
    <source>
        <dbReference type="ARBA" id="ARBA00022927"/>
    </source>
</evidence>
<name>A0A8H3YIP7_9TREE</name>
<organism evidence="7 8">
    <name type="scientific">Naganishia liquefaciens</name>
    <dbReference type="NCBI Taxonomy" id="104408"/>
    <lineage>
        <taxon>Eukaryota</taxon>
        <taxon>Fungi</taxon>
        <taxon>Dikarya</taxon>
        <taxon>Basidiomycota</taxon>
        <taxon>Agaricomycotina</taxon>
        <taxon>Tremellomycetes</taxon>
        <taxon>Filobasidiales</taxon>
        <taxon>Filobasidiaceae</taxon>
        <taxon>Naganishia</taxon>
    </lineage>
</organism>
<keyword evidence="5" id="KW-0653">Protein transport</keyword>
<dbReference type="OrthoDB" id="543373at2759"/>
<keyword evidence="4" id="KW-0677">Repeat</keyword>
<dbReference type="InterPro" id="IPR040122">
    <property type="entry name" value="Importin_beta"/>
</dbReference>
<dbReference type="Gene3D" id="1.25.10.10">
    <property type="entry name" value="Leucine-rich Repeat Variant"/>
    <property type="match status" value="1"/>
</dbReference>
<feature type="coiled-coil region" evidence="6">
    <location>
        <begin position="863"/>
        <end position="890"/>
    </location>
</feature>
<dbReference type="SUPFAM" id="SSF48371">
    <property type="entry name" value="ARM repeat"/>
    <property type="match status" value="1"/>
</dbReference>
<gene>
    <name evidence="7" type="ORF">NliqN6_5799</name>
</gene>
<dbReference type="PANTHER" id="PTHR10527">
    <property type="entry name" value="IMPORTIN BETA"/>
    <property type="match status" value="1"/>
</dbReference>
<proteinExistence type="predicted"/>
<dbReference type="EMBL" id="BLZA01000043">
    <property type="protein sequence ID" value="GHJ89397.1"/>
    <property type="molecule type" value="Genomic_DNA"/>
</dbReference>
<evidence type="ECO:0000256" key="1">
    <source>
        <dbReference type="ARBA" id="ARBA00004496"/>
    </source>
</evidence>
<dbReference type="GO" id="GO:0006606">
    <property type="term" value="P:protein import into nucleus"/>
    <property type="evidence" value="ECO:0007669"/>
    <property type="project" value="InterPro"/>
</dbReference>
<accession>A0A8H3YIP7</accession>
<protein>
    <recommendedName>
        <fullName evidence="9">TOG domain-containing protein</fullName>
    </recommendedName>
</protein>
<evidence type="ECO:0000256" key="6">
    <source>
        <dbReference type="SAM" id="Coils"/>
    </source>
</evidence>
<keyword evidence="6" id="KW-0175">Coiled coil</keyword>
<dbReference type="Pfam" id="PF13646">
    <property type="entry name" value="HEAT_2"/>
    <property type="match status" value="1"/>
</dbReference>
<comment type="subcellular location">
    <subcellularLocation>
        <location evidence="1">Cytoplasm</location>
    </subcellularLocation>
</comment>